<dbReference type="PANTHER" id="PTHR10404:SF46">
    <property type="entry name" value="VACUOLAR PROTEIN SORTING-ASSOCIATED PROTEIN 70"/>
    <property type="match status" value="1"/>
</dbReference>
<protein>
    <recommendedName>
        <fullName evidence="1">K+ potassium transporter integral membrane domain-containing protein</fullName>
    </recommendedName>
</protein>
<dbReference type="InterPro" id="IPR039373">
    <property type="entry name" value="Peptidase_M28B"/>
</dbReference>
<reference evidence="2 3" key="1">
    <citation type="submission" date="2024-01" db="EMBL/GenBank/DDBJ databases">
        <title>Genome assemblies of Stephania.</title>
        <authorList>
            <person name="Yang L."/>
        </authorList>
    </citation>
    <scope>NUCLEOTIDE SEQUENCE [LARGE SCALE GENOMIC DNA]</scope>
    <source>
        <strain evidence="2">QJT</strain>
        <tissue evidence="2">Leaf</tissue>
    </source>
</reference>
<dbReference type="PANTHER" id="PTHR10404">
    <property type="entry name" value="N-ACETYLATED-ALPHA-LINKED ACIDIC DIPEPTIDASE"/>
    <property type="match status" value="1"/>
</dbReference>
<sequence>MSCMGQTPLVLDHHTWHSMVIGDGVLTPCISVLSAVSGMKQSAKSLNQVELQLYSKIARRLGKLQKRGWKPRRTIILCNWDAEEYGLVKRARRTYKQLLIKLENLSLKLLRDAQFEELSARDLLLTSALNTD</sequence>
<accession>A0AAP0PBF0</accession>
<dbReference type="GO" id="GO:0004180">
    <property type="term" value="F:carboxypeptidase activity"/>
    <property type="evidence" value="ECO:0007669"/>
    <property type="project" value="TreeGrafter"/>
</dbReference>
<dbReference type="Gene3D" id="3.40.630.10">
    <property type="entry name" value="Zn peptidases"/>
    <property type="match status" value="1"/>
</dbReference>
<dbReference type="InterPro" id="IPR053951">
    <property type="entry name" value="K_trans_N"/>
</dbReference>
<dbReference type="SUPFAM" id="SSF53187">
    <property type="entry name" value="Zn-dependent exopeptidases"/>
    <property type="match status" value="1"/>
</dbReference>
<dbReference type="EMBL" id="JBBNAE010000003">
    <property type="protein sequence ID" value="KAK9136944.1"/>
    <property type="molecule type" value="Genomic_DNA"/>
</dbReference>
<proteinExistence type="predicted"/>
<dbReference type="Pfam" id="PF02705">
    <property type="entry name" value="K_trans"/>
    <property type="match status" value="1"/>
</dbReference>
<keyword evidence="3" id="KW-1185">Reference proteome</keyword>
<dbReference type="Proteomes" id="UP001417504">
    <property type="component" value="Unassembled WGS sequence"/>
</dbReference>
<dbReference type="AlphaFoldDB" id="A0AAP0PBF0"/>
<evidence type="ECO:0000313" key="2">
    <source>
        <dbReference type="EMBL" id="KAK9136944.1"/>
    </source>
</evidence>
<feature type="domain" description="K+ potassium transporter integral membrane" evidence="1">
    <location>
        <begin position="17"/>
        <end position="68"/>
    </location>
</feature>
<evidence type="ECO:0000313" key="3">
    <source>
        <dbReference type="Proteomes" id="UP001417504"/>
    </source>
</evidence>
<evidence type="ECO:0000259" key="1">
    <source>
        <dbReference type="Pfam" id="PF02705"/>
    </source>
</evidence>
<comment type="caution">
    <text evidence="2">The sequence shown here is derived from an EMBL/GenBank/DDBJ whole genome shotgun (WGS) entry which is preliminary data.</text>
</comment>
<organism evidence="2 3">
    <name type="scientific">Stephania japonica</name>
    <dbReference type="NCBI Taxonomy" id="461633"/>
    <lineage>
        <taxon>Eukaryota</taxon>
        <taxon>Viridiplantae</taxon>
        <taxon>Streptophyta</taxon>
        <taxon>Embryophyta</taxon>
        <taxon>Tracheophyta</taxon>
        <taxon>Spermatophyta</taxon>
        <taxon>Magnoliopsida</taxon>
        <taxon>Ranunculales</taxon>
        <taxon>Menispermaceae</taxon>
        <taxon>Menispermoideae</taxon>
        <taxon>Cissampelideae</taxon>
        <taxon>Stephania</taxon>
    </lineage>
</organism>
<name>A0AAP0PBF0_9MAGN</name>
<gene>
    <name evidence="2" type="ORF">Sjap_007538</name>
</gene>